<dbReference type="GO" id="GO:0006083">
    <property type="term" value="P:acetate metabolic process"/>
    <property type="evidence" value="ECO:0007669"/>
    <property type="project" value="TreeGrafter"/>
</dbReference>
<dbReference type="HAMAP" id="MF_00020">
    <property type="entry name" value="Acetate_kinase"/>
    <property type="match status" value="1"/>
</dbReference>
<keyword evidence="9" id="KW-1185">Reference proteome</keyword>
<comment type="similarity">
    <text evidence="1 6 7">Belongs to the acetokinase family.</text>
</comment>
<dbReference type="Pfam" id="PF00871">
    <property type="entry name" value="Acetate_kinase"/>
    <property type="match status" value="1"/>
</dbReference>
<dbReference type="InterPro" id="IPR000890">
    <property type="entry name" value="Aliphatic_acid_kin_short-chain"/>
</dbReference>
<evidence type="ECO:0000313" key="8">
    <source>
        <dbReference type="EMBL" id="MBG6122396.1"/>
    </source>
</evidence>
<name>A0A931E395_9CORY</name>
<evidence type="ECO:0000313" key="9">
    <source>
        <dbReference type="Proteomes" id="UP000658613"/>
    </source>
</evidence>
<dbReference type="InterPro" id="IPR004372">
    <property type="entry name" value="Ac/propionate_kinase"/>
</dbReference>
<dbReference type="GO" id="GO:0000287">
    <property type="term" value="F:magnesium ion binding"/>
    <property type="evidence" value="ECO:0007669"/>
    <property type="project" value="UniProtKB-UniRule"/>
</dbReference>
<comment type="pathway">
    <text evidence="6">Metabolic intermediate biosynthesis; acetyl-CoA biosynthesis; acetyl-CoA from acetate: step 1/2.</text>
</comment>
<dbReference type="PANTHER" id="PTHR21060:SF15">
    <property type="entry name" value="ACETATE KINASE-RELATED"/>
    <property type="match status" value="1"/>
</dbReference>
<dbReference type="Gene3D" id="3.30.420.40">
    <property type="match status" value="2"/>
</dbReference>
<sequence length="400" mass="43174">MSLVLVFNSGSSSVKFQYVDPESTATDTPIVSGLVEQIGEPKGRITIKSEGEEYVKELELHDHHDGMTAAVAFMHETGLDKHRKDAVAVGHRVVHGGRTFSAPALVDHETIQKIGALTPLAPLHNPANISGIKVAQVLLPHLPHVAVFDTGFFNHLPEAAATYAIDKNVAAEHNIRRYGFHGTSHEFVSGLVPELIGRAPEETNQVVLHLGNGASASAIRAGKPIDTSMGLTPLAGLVMGTRSGDVDPGVLLYLLRNGMDVDELDTLLNRRSGLKGLSGVNDFRDVHRLIDMGNDNAKLALEVYLTQLRRIIGGYMIELGRVDAITFTAGVGENDAIVRARAMENLDFYGIKIDDLKNEERSREARVISTEDSTIKVLVVPTNEELAIAQKAAAVAQQQG</sequence>
<dbReference type="CDD" id="cd24010">
    <property type="entry name" value="ASKHA_NBD_AcK_PK"/>
    <property type="match status" value="1"/>
</dbReference>
<dbReference type="PANTHER" id="PTHR21060">
    <property type="entry name" value="ACETATE KINASE"/>
    <property type="match status" value="1"/>
</dbReference>
<keyword evidence="2 6" id="KW-0808">Transferase</keyword>
<reference evidence="8" key="1">
    <citation type="submission" date="2020-11" db="EMBL/GenBank/DDBJ databases">
        <title>Sequencing the genomes of 1000 actinobacteria strains.</title>
        <authorList>
            <person name="Klenk H.-P."/>
        </authorList>
    </citation>
    <scope>NUCLEOTIDE SEQUENCE</scope>
    <source>
        <strain evidence="8">DSM 45632</strain>
    </source>
</reference>
<organism evidence="8 9">
    <name type="scientific">Corynebacterium aquatimens</name>
    <dbReference type="NCBI Taxonomy" id="1190508"/>
    <lineage>
        <taxon>Bacteria</taxon>
        <taxon>Bacillati</taxon>
        <taxon>Actinomycetota</taxon>
        <taxon>Actinomycetes</taxon>
        <taxon>Mycobacteriales</taxon>
        <taxon>Corynebacteriaceae</taxon>
        <taxon>Corynebacterium</taxon>
    </lineage>
</organism>
<feature type="active site" description="Proton donor/acceptor" evidence="6">
    <location>
        <position position="149"/>
    </location>
</feature>
<dbReference type="NCBIfam" id="TIGR00016">
    <property type="entry name" value="ackA"/>
    <property type="match status" value="1"/>
</dbReference>
<comment type="caution">
    <text evidence="8">The sequence shown here is derived from an EMBL/GenBank/DDBJ whole genome shotgun (WGS) entry which is preliminary data.</text>
</comment>
<feature type="binding site" evidence="6">
    <location>
        <position position="92"/>
    </location>
    <ligand>
        <name>substrate</name>
    </ligand>
</feature>
<dbReference type="GO" id="GO:0008776">
    <property type="term" value="F:acetate kinase activity"/>
    <property type="evidence" value="ECO:0007669"/>
    <property type="project" value="UniProtKB-UniRule"/>
</dbReference>
<evidence type="ECO:0000256" key="4">
    <source>
        <dbReference type="ARBA" id="ARBA00022777"/>
    </source>
</evidence>
<feature type="site" description="Transition state stabilizer" evidence="6">
    <location>
        <position position="181"/>
    </location>
</feature>
<keyword evidence="4 6" id="KW-0418">Kinase</keyword>
<dbReference type="EC" id="2.7.2.1" evidence="6"/>
<dbReference type="GO" id="GO:0005737">
    <property type="term" value="C:cytoplasm"/>
    <property type="evidence" value="ECO:0007669"/>
    <property type="project" value="UniProtKB-SubCell"/>
</dbReference>
<keyword evidence="5 6" id="KW-0067">ATP-binding</keyword>
<feature type="binding site" evidence="6">
    <location>
        <begin position="330"/>
        <end position="334"/>
    </location>
    <ligand>
        <name>ATP</name>
        <dbReference type="ChEBI" id="CHEBI:30616"/>
    </ligand>
</feature>
<keyword evidence="6" id="KW-0479">Metal-binding</keyword>
<dbReference type="SUPFAM" id="SSF53067">
    <property type="entry name" value="Actin-like ATPase domain"/>
    <property type="match status" value="2"/>
</dbReference>
<dbReference type="AlphaFoldDB" id="A0A931E395"/>
<accession>A0A931E395</accession>
<protein>
    <recommendedName>
        <fullName evidence="6">Acetate kinase</fullName>
        <ecNumber evidence="6">2.7.2.1</ecNumber>
    </recommendedName>
    <alternativeName>
        <fullName evidence="6">Acetokinase</fullName>
    </alternativeName>
</protein>
<dbReference type="PROSITE" id="PS01076">
    <property type="entry name" value="ACETATE_KINASE_2"/>
    <property type="match status" value="1"/>
</dbReference>
<evidence type="ECO:0000256" key="1">
    <source>
        <dbReference type="ARBA" id="ARBA00008748"/>
    </source>
</evidence>
<dbReference type="InterPro" id="IPR023865">
    <property type="entry name" value="Aliphatic_acid_kinase_CS"/>
</dbReference>
<evidence type="ECO:0000256" key="6">
    <source>
        <dbReference type="HAMAP-Rule" id="MF_00020"/>
    </source>
</evidence>
<feature type="binding site" evidence="6">
    <location>
        <begin position="209"/>
        <end position="213"/>
    </location>
    <ligand>
        <name>ATP</name>
        <dbReference type="ChEBI" id="CHEBI:30616"/>
    </ligand>
</feature>
<feature type="binding site" evidence="6">
    <location>
        <position position="15"/>
    </location>
    <ligand>
        <name>ATP</name>
        <dbReference type="ChEBI" id="CHEBI:30616"/>
    </ligand>
</feature>
<dbReference type="EMBL" id="JADOUE010000001">
    <property type="protein sequence ID" value="MBG6122396.1"/>
    <property type="molecule type" value="Genomic_DNA"/>
</dbReference>
<keyword evidence="3 6" id="KW-0547">Nucleotide-binding</keyword>
<keyword evidence="6" id="KW-0963">Cytoplasm</keyword>
<dbReference type="InterPro" id="IPR043129">
    <property type="entry name" value="ATPase_NBD"/>
</dbReference>
<comment type="subcellular location">
    <subcellularLocation>
        <location evidence="6">Cytoplasm</location>
    </subcellularLocation>
</comment>
<feature type="binding site" evidence="6">
    <location>
        <position position="8"/>
    </location>
    <ligand>
        <name>Mg(2+)</name>
        <dbReference type="ChEBI" id="CHEBI:18420"/>
    </ligand>
</feature>
<dbReference type="PRINTS" id="PR00471">
    <property type="entry name" value="ACETATEKNASE"/>
</dbReference>
<comment type="catalytic activity">
    <reaction evidence="6">
        <text>acetate + ATP = acetyl phosphate + ADP</text>
        <dbReference type="Rhea" id="RHEA:11352"/>
        <dbReference type="ChEBI" id="CHEBI:22191"/>
        <dbReference type="ChEBI" id="CHEBI:30089"/>
        <dbReference type="ChEBI" id="CHEBI:30616"/>
        <dbReference type="ChEBI" id="CHEBI:456216"/>
        <dbReference type="EC" id="2.7.2.1"/>
    </reaction>
</comment>
<keyword evidence="6" id="KW-0460">Magnesium</keyword>
<feature type="binding site" evidence="6">
    <location>
        <begin position="282"/>
        <end position="284"/>
    </location>
    <ligand>
        <name>ATP</name>
        <dbReference type="ChEBI" id="CHEBI:30616"/>
    </ligand>
</feature>
<feature type="binding site" evidence="6">
    <location>
        <position position="384"/>
    </location>
    <ligand>
        <name>Mg(2+)</name>
        <dbReference type="ChEBI" id="CHEBI:18420"/>
    </ligand>
</feature>
<evidence type="ECO:0000256" key="7">
    <source>
        <dbReference type="RuleBase" id="RU003835"/>
    </source>
</evidence>
<dbReference type="GO" id="GO:0005524">
    <property type="term" value="F:ATP binding"/>
    <property type="evidence" value="ECO:0007669"/>
    <property type="project" value="UniProtKB-KW"/>
</dbReference>
<proteinExistence type="inferred from homology"/>
<evidence type="ECO:0000256" key="2">
    <source>
        <dbReference type="ARBA" id="ARBA00022679"/>
    </source>
</evidence>
<comment type="function">
    <text evidence="6">Catalyzes the formation of acetyl phosphate from acetate and ATP. Can also catalyze the reverse reaction.</text>
</comment>
<dbReference type="PIRSF" id="PIRSF000722">
    <property type="entry name" value="Acetate_prop_kin"/>
    <property type="match status" value="1"/>
</dbReference>
<dbReference type="Proteomes" id="UP000658613">
    <property type="component" value="Unassembled WGS sequence"/>
</dbReference>
<comment type="cofactor">
    <cofactor evidence="6">
        <name>Mg(2+)</name>
        <dbReference type="ChEBI" id="CHEBI:18420"/>
    </cofactor>
    <cofactor evidence="6">
        <name>Mn(2+)</name>
        <dbReference type="ChEBI" id="CHEBI:29035"/>
    </cofactor>
    <text evidence="6">Mg(2+). Can also accept Mn(2+).</text>
</comment>
<gene>
    <name evidence="6" type="primary">ackA</name>
    <name evidence="8" type="ORF">IW254_001365</name>
</gene>
<comment type="subunit">
    <text evidence="6">Homodimer.</text>
</comment>
<dbReference type="RefSeq" id="WP_196824798.1">
    <property type="nucleotide sequence ID" value="NZ_CP046980.1"/>
</dbReference>
<evidence type="ECO:0000256" key="3">
    <source>
        <dbReference type="ARBA" id="ARBA00022741"/>
    </source>
</evidence>
<feature type="site" description="Transition state stabilizer" evidence="6">
    <location>
        <position position="242"/>
    </location>
</feature>
<dbReference type="GO" id="GO:0006085">
    <property type="term" value="P:acetyl-CoA biosynthetic process"/>
    <property type="evidence" value="ECO:0007669"/>
    <property type="project" value="UniProtKB-UniRule"/>
</dbReference>
<evidence type="ECO:0000256" key="5">
    <source>
        <dbReference type="ARBA" id="ARBA00022840"/>
    </source>
</evidence>